<comment type="subcellular location">
    <subcellularLocation>
        <location evidence="1">Nucleus</location>
    </subcellularLocation>
</comment>
<evidence type="ECO:0000313" key="8">
    <source>
        <dbReference type="Proteomes" id="UP000026960"/>
    </source>
</evidence>
<dbReference type="SMART" id="SM01019">
    <property type="entry name" value="B3"/>
    <property type="match status" value="2"/>
</dbReference>
<dbReference type="Gene3D" id="1.20.1370.30">
    <property type="match status" value="1"/>
</dbReference>
<dbReference type="Gene3D" id="2.40.330.10">
    <property type="entry name" value="DNA-binding pseudobarrel domain"/>
    <property type="match status" value="2"/>
</dbReference>
<dbReference type="Gene3D" id="3.40.50.10380">
    <property type="entry name" value="Malic enzyme, N-terminal domain"/>
    <property type="match status" value="1"/>
</dbReference>
<evidence type="ECO:0000256" key="1">
    <source>
        <dbReference type="ARBA" id="ARBA00004123"/>
    </source>
</evidence>
<evidence type="ECO:0000256" key="4">
    <source>
        <dbReference type="ARBA" id="ARBA00023163"/>
    </source>
</evidence>
<dbReference type="InterPro" id="IPR015300">
    <property type="entry name" value="DNA-bd_pseudobarrel_sf"/>
</dbReference>
<dbReference type="InterPro" id="IPR012301">
    <property type="entry name" value="Malic_N_dom"/>
</dbReference>
<accession>A0A0D3HMP5</accession>
<evidence type="ECO:0000313" key="7">
    <source>
        <dbReference type="EnsemblPlants" id="OBART11G16060.4"/>
    </source>
</evidence>
<dbReference type="PROSITE" id="PS50863">
    <property type="entry name" value="B3"/>
    <property type="match status" value="1"/>
</dbReference>
<evidence type="ECO:0000256" key="2">
    <source>
        <dbReference type="ARBA" id="ARBA00023015"/>
    </source>
</evidence>
<dbReference type="InterPro" id="IPR046346">
    <property type="entry name" value="Aminoacid_DH-like_N_sf"/>
</dbReference>
<dbReference type="SUPFAM" id="SSF101936">
    <property type="entry name" value="DNA-binding pseudobarrel domain"/>
    <property type="match status" value="2"/>
</dbReference>
<dbReference type="Proteomes" id="UP000026960">
    <property type="component" value="Chromosome 11"/>
</dbReference>
<dbReference type="GO" id="GO:0009507">
    <property type="term" value="C:chloroplast"/>
    <property type="evidence" value="ECO:0007669"/>
    <property type="project" value="TreeGrafter"/>
</dbReference>
<dbReference type="InterPro" id="IPR037062">
    <property type="entry name" value="Malic_N_dom_sf"/>
</dbReference>
<evidence type="ECO:0000259" key="6">
    <source>
        <dbReference type="PROSITE" id="PS50863"/>
    </source>
</evidence>
<dbReference type="PANTHER" id="PTHR23406:SF64">
    <property type="entry name" value="NADP-DEPENDENT MALIC ENZYME 3"/>
    <property type="match status" value="1"/>
</dbReference>
<dbReference type="GO" id="GO:0006108">
    <property type="term" value="P:malate metabolic process"/>
    <property type="evidence" value="ECO:0007669"/>
    <property type="project" value="TreeGrafter"/>
</dbReference>
<dbReference type="InterPro" id="IPR003340">
    <property type="entry name" value="B3_DNA-bd"/>
</dbReference>
<dbReference type="GO" id="GO:0004473">
    <property type="term" value="F:malate dehydrogenase (decarboxylating) (NADP+) activity"/>
    <property type="evidence" value="ECO:0007669"/>
    <property type="project" value="TreeGrafter"/>
</dbReference>
<keyword evidence="3" id="KW-0238">DNA-binding</keyword>
<feature type="domain" description="TF-B3" evidence="6">
    <location>
        <begin position="167"/>
        <end position="260"/>
    </location>
</feature>
<proteinExistence type="predicted"/>
<sequence>MDLQERNERLFYKLLINNVEELLPVVYTPRSTGQSLFFRRPQGQEKMFELLRNWPEESIQVIVVTDGERILGLGDLGCQGMGIPVGKLALYTALRGVRPSAVICVVKSAYSSKVRESLAAGRRGHWHSHSAPLLWLLPGYNYGSTDILHGQADHGKSTLPAIGMDPPIFSTVRLTTGNQHYVRVPSAITRTYQLEDEQNVKLVTAHELEVNIRIQKSSNKLYMTEGWEEFIEATGLQLGEYVVFKALSSSKIHVIVLNKNGHLRCPVPEDISESEAAPNRPAPSKRTVKEMHQAITEVKNYIKDIAQFLHRSNKFDITTINATFMKQDRVYFSKEFSRKYIAPLARRKTLKIKVQLAGHPSSTMILHKSTDDRYNLKAGWAHFAIKNNIELGSLCIFHFYKTNQLQATIDVL</sequence>
<reference evidence="7" key="2">
    <citation type="submission" date="2015-03" db="UniProtKB">
        <authorList>
            <consortium name="EnsemblPlants"/>
        </authorList>
    </citation>
    <scope>IDENTIFICATION</scope>
</reference>
<dbReference type="Gramene" id="OBART11G16060.4">
    <property type="protein sequence ID" value="OBART11G16060.4"/>
    <property type="gene ID" value="OBART11G16060"/>
</dbReference>
<protein>
    <recommendedName>
        <fullName evidence="6">TF-B3 domain-containing protein</fullName>
    </recommendedName>
</protein>
<evidence type="ECO:0000256" key="5">
    <source>
        <dbReference type="ARBA" id="ARBA00023242"/>
    </source>
</evidence>
<dbReference type="CDD" id="cd10017">
    <property type="entry name" value="B3_DNA"/>
    <property type="match status" value="2"/>
</dbReference>
<evidence type="ECO:0000256" key="3">
    <source>
        <dbReference type="ARBA" id="ARBA00023125"/>
    </source>
</evidence>
<dbReference type="EnsemblPlants" id="OBART11G16060.4">
    <property type="protein sequence ID" value="OBART11G16060.4"/>
    <property type="gene ID" value="OBART11G16060"/>
</dbReference>
<dbReference type="SMART" id="SM01274">
    <property type="entry name" value="malic"/>
    <property type="match status" value="1"/>
</dbReference>
<organism evidence="7">
    <name type="scientific">Oryza barthii</name>
    <dbReference type="NCBI Taxonomy" id="65489"/>
    <lineage>
        <taxon>Eukaryota</taxon>
        <taxon>Viridiplantae</taxon>
        <taxon>Streptophyta</taxon>
        <taxon>Embryophyta</taxon>
        <taxon>Tracheophyta</taxon>
        <taxon>Spermatophyta</taxon>
        <taxon>Magnoliopsida</taxon>
        <taxon>Liliopsida</taxon>
        <taxon>Poales</taxon>
        <taxon>Poaceae</taxon>
        <taxon>BOP clade</taxon>
        <taxon>Oryzoideae</taxon>
        <taxon>Oryzeae</taxon>
        <taxon>Oryzinae</taxon>
        <taxon>Oryza</taxon>
    </lineage>
</organism>
<dbReference type="SUPFAM" id="SSF53223">
    <property type="entry name" value="Aminoacid dehydrogenase-like, N-terminal domain"/>
    <property type="match status" value="1"/>
</dbReference>
<dbReference type="GO" id="GO:0003677">
    <property type="term" value="F:DNA binding"/>
    <property type="evidence" value="ECO:0007669"/>
    <property type="project" value="UniProtKB-KW"/>
</dbReference>
<keyword evidence="4" id="KW-0804">Transcription</keyword>
<keyword evidence="8" id="KW-1185">Reference proteome</keyword>
<dbReference type="Pfam" id="PF00390">
    <property type="entry name" value="malic"/>
    <property type="match status" value="1"/>
</dbReference>
<reference evidence="7" key="1">
    <citation type="journal article" date="2009" name="Rice">
        <title>De Novo Next Generation Sequencing of Plant Genomes.</title>
        <authorList>
            <person name="Rounsley S."/>
            <person name="Marri P.R."/>
            <person name="Yu Y."/>
            <person name="He R."/>
            <person name="Sisneros N."/>
            <person name="Goicoechea J.L."/>
            <person name="Lee S.J."/>
            <person name="Angelova A."/>
            <person name="Kudrna D."/>
            <person name="Luo M."/>
            <person name="Affourtit J."/>
            <person name="Desany B."/>
            <person name="Knight J."/>
            <person name="Niazi F."/>
            <person name="Egholm M."/>
            <person name="Wing R.A."/>
        </authorList>
    </citation>
    <scope>NUCLEOTIDE SEQUENCE [LARGE SCALE GENOMIC DNA]</scope>
    <source>
        <strain evidence="7">cv. IRGC 105608</strain>
    </source>
</reference>
<name>A0A0D3HMP5_9ORYZ</name>
<keyword evidence="2" id="KW-0805">Transcription regulation</keyword>
<dbReference type="AlphaFoldDB" id="A0A0D3HMP5"/>
<keyword evidence="5" id="KW-0539">Nucleus</keyword>
<dbReference type="Pfam" id="PF02362">
    <property type="entry name" value="B3"/>
    <property type="match status" value="2"/>
</dbReference>
<dbReference type="PANTHER" id="PTHR23406">
    <property type="entry name" value="MALIC ENZYME-RELATED"/>
    <property type="match status" value="1"/>
</dbReference>
<dbReference type="GO" id="GO:0005634">
    <property type="term" value="C:nucleus"/>
    <property type="evidence" value="ECO:0007669"/>
    <property type="project" value="UniProtKB-SubCell"/>
</dbReference>